<dbReference type="EMBL" id="KN833738">
    <property type="protein sequence ID" value="KIK22569.1"/>
    <property type="molecule type" value="Genomic_DNA"/>
</dbReference>
<protein>
    <submittedName>
        <fullName evidence="1">Uncharacterized protein</fullName>
    </submittedName>
</protein>
<reference evidence="1 2" key="1">
    <citation type="submission" date="2014-04" db="EMBL/GenBank/DDBJ databases">
        <authorList>
            <consortium name="DOE Joint Genome Institute"/>
            <person name="Kuo A."/>
            <person name="Kohler A."/>
            <person name="Costa M.D."/>
            <person name="Nagy L.G."/>
            <person name="Floudas D."/>
            <person name="Copeland A."/>
            <person name="Barry K.W."/>
            <person name="Cichocki N."/>
            <person name="Veneault-Fourrey C."/>
            <person name="LaButti K."/>
            <person name="Lindquist E.A."/>
            <person name="Lipzen A."/>
            <person name="Lundell T."/>
            <person name="Morin E."/>
            <person name="Murat C."/>
            <person name="Sun H."/>
            <person name="Tunlid A."/>
            <person name="Henrissat B."/>
            <person name="Grigoriev I.V."/>
            <person name="Hibbett D.S."/>
            <person name="Martin F."/>
            <person name="Nordberg H.P."/>
            <person name="Cantor M.N."/>
            <person name="Hua S.X."/>
        </authorList>
    </citation>
    <scope>NUCLEOTIDE SEQUENCE [LARGE SCALE GENOMIC DNA]</scope>
    <source>
        <strain evidence="1 2">441</strain>
    </source>
</reference>
<keyword evidence="2" id="KW-1185">Reference proteome</keyword>
<reference evidence="2" key="2">
    <citation type="submission" date="2015-01" db="EMBL/GenBank/DDBJ databases">
        <title>Evolutionary Origins and Diversification of the Mycorrhizal Mutualists.</title>
        <authorList>
            <consortium name="DOE Joint Genome Institute"/>
            <consortium name="Mycorrhizal Genomics Consortium"/>
            <person name="Kohler A."/>
            <person name="Kuo A."/>
            <person name="Nagy L.G."/>
            <person name="Floudas D."/>
            <person name="Copeland A."/>
            <person name="Barry K.W."/>
            <person name="Cichocki N."/>
            <person name="Veneault-Fourrey C."/>
            <person name="LaButti K."/>
            <person name="Lindquist E.A."/>
            <person name="Lipzen A."/>
            <person name="Lundell T."/>
            <person name="Morin E."/>
            <person name="Murat C."/>
            <person name="Riley R."/>
            <person name="Ohm R."/>
            <person name="Sun H."/>
            <person name="Tunlid A."/>
            <person name="Henrissat B."/>
            <person name="Grigoriev I.V."/>
            <person name="Hibbett D.S."/>
            <person name="Martin F."/>
        </authorList>
    </citation>
    <scope>NUCLEOTIDE SEQUENCE [LARGE SCALE GENOMIC DNA]</scope>
    <source>
        <strain evidence="2">441</strain>
    </source>
</reference>
<accession>A0A0C9Z991</accession>
<dbReference type="HOGENOM" id="CLU_2819601_0_0_1"/>
<evidence type="ECO:0000313" key="2">
    <source>
        <dbReference type="Proteomes" id="UP000054018"/>
    </source>
</evidence>
<gene>
    <name evidence="1" type="ORF">PISMIDRAFT_680177</name>
</gene>
<feature type="non-terminal residue" evidence="1">
    <location>
        <position position="1"/>
    </location>
</feature>
<organism evidence="1 2">
    <name type="scientific">Pisolithus microcarpus 441</name>
    <dbReference type="NCBI Taxonomy" id="765257"/>
    <lineage>
        <taxon>Eukaryota</taxon>
        <taxon>Fungi</taxon>
        <taxon>Dikarya</taxon>
        <taxon>Basidiomycota</taxon>
        <taxon>Agaricomycotina</taxon>
        <taxon>Agaricomycetes</taxon>
        <taxon>Agaricomycetidae</taxon>
        <taxon>Boletales</taxon>
        <taxon>Sclerodermatineae</taxon>
        <taxon>Pisolithaceae</taxon>
        <taxon>Pisolithus</taxon>
    </lineage>
</organism>
<proteinExistence type="predicted"/>
<dbReference type="AlphaFoldDB" id="A0A0C9Z991"/>
<name>A0A0C9Z991_9AGAM</name>
<dbReference type="Proteomes" id="UP000054018">
    <property type="component" value="Unassembled WGS sequence"/>
</dbReference>
<sequence length="67" mass="7285">MNSHDVQILLLKEVINFLPLPARLRFLRTYSLTCGVTRGVLHGLPSSASVKSGAYSPFSLSTSSLHV</sequence>
<evidence type="ECO:0000313" key="1">
    <source>
        <dbReference type="EMBL" id="KIK22569.1"/>
    </source>
</evidence>